<dbReference type="EMBL" id="JAMQGO010000004">
    <property type="protein sequence ID" value="MCM2562289.1"/>
    <property type="molecule type" value="Genomic_DNA"/>
</dbReference>
<proteinExistence type="predicted"/>
<protein>
    <submittedName>
        <fullName evidence="1">TRAP transporter substrate-binding protein</fullName>
    </submittedName>
</protein>
<reference evidence="1" key="1">
    <citation type="submission" date="2022-06" db="EMBL/GenBank/DDBJ databases">
        <title>Lutimaribacter sp. EGI FJ00013, a novel bacterium isolated from a salt lake sediment enrichment.</title>
        <authorList>
            <person name="Gao L."/>
            <person name="Fang B.-Z."/>
            <person name="Li W.-J."/>
        </authorList>
    </citation>
    <scope>NUCLEOTIDE SEQUENCE</scope>
    <source>
        <strain evidence="1">EGI FJ00013</strain>
    </source>
</reference>
<gene>
    <name evidence="1" type="ORF">M8744_09030</name>
</gene>
<name>A0ACC5ZY64_9RHOB</name>
<dbReference type="Proteomes" id="UP001203036">
    <property type="component" value="Unassembled WGS sequence"/>
</dbReference>
<organism evidence="1 2">
    <name type="scientific">Lutimaribacter degradans</name>
    <dbReference type="NCBI Taxonomy" id="2945989"/>
    <lineage>
        <taxon>Bacteria</taxon>
        <taxon>Pseudomonadati</taxon>
        <taxon>Pseudomonadota</taxon>
        <taxon>Alphaproteobacteria</taxon>
        <taxon>Rhodobacterales</taxon>
        <taxon>Roseobacteraceae</taxon>
        <taxon>Lutimaribacter</taxon>
    </lineage>
</organism>
<sequence length="357" mass="39538">MNHTKNRLSRRAFGKLGVAALAAPAIVPSFARAQAHTTLRLHHFAPAGTAPHYGYLAPWAERLNELSDGALKIELYPLMQLGGSPRGLYDSVRAGSVDMVWTLPGYSPGRFPKTEVFDLPFMGYSVVPTSQALHDYVTEHAADEYADTHLLTLFATTPGSFHSNVPITSPESLRNLRVRTPTRPLADFVQNGGAQAISVPNSEIPESLQRGVIDSVMMPFDNIHAMRAHELVGHHTIFSNAVNEQLYANPMMLTMNKGRYEGLPDDLRQLIDENSGPSELPKLAEEWERYHESVVEELEASESNQITRINHDEESGWRELAQPLVDAWISGMGDEGQALYDAAREALVRRATEYAQG</sequence>
<keyword evidence="2" id="KW-1185">Reference proteome</keyword>
<evidence type="ECO:0000313" key="2">
    <source>
        <dbReference type="Proteomes" id="UP001203036"/>
    </source>
</evidence>
<evidence type="ECO:0000313" key="1">
    <source>
        <dbReference type="EMBL" id="MCM2562289.1"/>
    </source>
</evidence>
<comment type="caution">
    <text evidence="1">The sequence shown here is derived from an EMBL/GenBank/DDBJ whole genome shotgun (WGS) entry which is preliminary data.</text>
</comment>
<accession>A0ACC5ZY64</accession>